<dbReference type="AlphaFoldDB" id="A0A239MQW4"/>
<keyword evidence="1" id="KW-0812">Transmembrane</keyword>
<evidence type="ECO:0000313" key="3">
    <source>
        <dbReference type="Proteomes" id="UP000198362"/>
    </source>
</evidence>
<keyword evidence="3" id="KW-1185">Reference proteome</keyword>
<name>A0A239MQW4_9ACTN</name>
<protein>
    <submittedName>
        <fullName evidence="2">Uncharacterized protein</fullName>
    </submittedName>
</protein>
<accession>A0A239MQW4</accession>
<organism evidence="2 3">
    <name type="scientific">Asanoa hainanensis</name>
    <dbReference type="NCBI Taxonomy" id="560556"/>
    <lineage>
        <taxon>Bacteria</taxon>
        <taxon>Bacillati</taxon>
        <taxon>Actinomycetota</taxon>
        <taxon>Actinomycetes</taxon>
        <taxon>Micromonosporales</taxon>
        <taxon>Micromonosporaceae</taxon>
        <taxon>Asanoa</taxon>
    </lineage>
</organism>
<dbReference type="RefSeq" id="WP_089249868.1">
    <property type="nucleotide sequence ID" value="NZ_FZPH01000006.1"/>
</dbReference>
<keyword evidence="1" id="KW-1133">Transmembrane helix</keyword>
<sequence length="139" mass="14328">MATVTLTSQSLGIAGVLLITIVTIETGGYYLTKVARGAVELTDFQKAFARAGHAHAGVFVILSLVALPYADAAGAHGFWGWLARTAIPIAAILMPAGFFFSSMGRGRTKPNSLIALLWIGALFLAAGALTLGILVLAAA</sequence>
<dbReference type="OrthoDB" id="3540634at2"/>
<proteinExistence type="predicted"/>
<feature type="transmembrane region" description="Helical" evidence="1">
    <location>
        <begin position="81"/>
        <end position="101"/>
    </location>
</feature>
<evidence type="ECO:0000313" key="2">
    <source>
        <dbReference type="EMBL" id="SNT44870.1"/>
    </source>
</evidence>
<feature type="transmembrane region" description="Helical" evidence="1">
    <location>
        <begin position="52"/>
        <end position="69"/>
    </location>
</feature>
<evidence type="ECO:0000256" key="1">
    <source>
        <dbReference type="SAM" id="Phobius"/>
    </source>
</evidence>
<feature type="transmembrane region" description="Helical" evidence="1">
    <location>
        <begin position="12"/>
        <end position="31"/>
    </location>
</feature>
<feature type="transmembrane region" description="Helical" evidence="1">
    <location>
        <begin position="113"/>
        <end position="138"/>
    </location>
</feature>
<dbReference type="Proteomes" id="UP000198362">
    <property type="component" value="Unassembled WGS sequence"/>
</dbReference>
<dbReference type="EMBL" id="FZPH01000006">
    <property type="protein sequence ID" value="SNT44870.1"/>
    <property type="molecule type" value="Genomic_DNA"/>
</dbReference>
<gene>
    <name evidence="2" type="ORF">SAMN05421812_106163</name>
</gene>
<reference evidence="2 3" key="1">
    <citation type="submission" date="2017-06" db="EMBL/GenBank/DDBJ databases">
        <authorList>
            <person name="Kim H.J."/>
            <person name="Triplett B.A."/>
        </authorList>
    </citation>
    <scope>NUCLEOTIDE SEQUENCE [LARGE SCALE GENOMIC DNA]</scope>
    <source>
        <strain evidence="2 3">CGMCC 4.5593</strain>
    </source>
</reference>
<keyword evidence="1" id="KW-0472">Membrane</keyword>